<evidence type="ECO:0000256" key="9">
    <source>
        <dbReference type="SAM" id="MobiDB-lite"/>
    </source>
</evidence>
<dbReference type="GO" id="GO:0008380">
    <property type="term" value="P:RNA splicing"/>
    <property type="evidence" value="ECO:0007669"/>
    <property type="project" value="UniProtKB-KW"/>
</dbReference>
<dbReference type="AlphaFoldDB" id="A0A6P5FFW5"/>
<dbReference type="PANTHER" id="PTHR12707:SF0">
    <property type="entry name" value="PININ"/>
    <property type="match status" value="1"/>
</dbReference>
<keyword evidence="8" id="KW-0175">Coiled coil</keyword>
<evidence type="ECO:0000313" key="13">
    <source>
        <dbReference type="RefSeq" id="XP_020095181.1"/>
    </source>
</evidence>
<feature type="compositionally biased region" description="Basic and acidic residues" evidence="9">
    <location>
        <begin position="93"/>
        <end position="104"/>
    </location>
</feature>
<dbReference type="Pfam" id="PF04696">
    <property type="entry name" value="Pinin_SDK_memA"/>
    <property type="match status" value="1"/>
</dbReference>
<evidence type="ECO:0000256" key="5">
    <source>
        <dbReference type="ARBA" id="ARBA00023163"/>
    </source>
</evidence>
<dbReference type="Proteomes" id="UP000515123">
    <property type="component" value="Linkage group 1"/>
</dbReference>
<evidence type="ECO:0000256" key="3">
    <source>
        <dbReference type="ARBA" id="ARBA00022664"/>
    </source>
</evidence>
<dbReference type="OrthoDB" id="330772at2759"/>
<reference evidence="12 13" key="2">
    <citation type="submission" date="2025-04" db="UniProtKB">
        <authorList>
            <consortium name="RefSeq"/>
        </authorList>
    </citation>
    <scope>IDENTIFICATION</scope>
    <source>
        <tissue evidence="12 13">Leaf</tissue>
    </source>
</reference>
<feature type="compositionally biased region" description="Acidic residues" evidence="9">
    <location>
        <begin position="368"/>
        <end position="379"/>
    </location>
</feature>
<evidence type="ECO:0000256" key="6">
    <source>
        <dbReference type="ARBA" id="ARBA00023187"/>
    </source>
</evidence>
<dbReference type="InterPro" id="IPR006786">
    <property type="entry name" value="Pinin_SDK_MemA"/>
</dbReference>
<organism evidence="13">
    <name type="scientific">Ananas comosus</name>
    <name type="common">Pineapple</name>
    <name type="synonym">Ananas ananas</name>
    <dbReference type="NCBI Taxonomy" id="4615"/>
    <lineage>
        <taxon>Eukaryota</taxon>
        <taxon>Viridiplantae</taxon>
        <taxon>Streptophyta</taxon>
        <taxon>Embryophyta</taxon>
        <taxon>Tracheophyta</taxon>
        <taxon>Spermatophyta</taxon>
        <taxon>Magnoliopsida</taxon>
        <taxon>Liliopsida</taxon>
        <taxon>Poales</taxon>
        <taxon>Bromeliaceae</taxon>
        <taxon>Bromelioideae</taxon>
        <taxon>Ananas</taxon>
    </lineage>
</organism>
<dbReference type="RefSeq" id="XP_020095181.1">
    <property type="nucleotide sequence ID" value="XM_020239592.1"/>
</dbReference>
<feature type="domain" description="Pinin/SDK/MemA protein" evidence="10">
    <location>
        <begin position="164"/>
        <end position="292"/>
    </location>
</feature>
<keyword evidence="6" id="KW-0508">mRNA splicing</keyword>
<feature type="coiled-coil region" evidence="8">
    <location>
        <begin position="311"/>
        <end position="338"/>
    </location>
</feature>
<dbReference type="PANTHER" id="PTHR12707">
    <property type="entry name" value="PINN"/>
    <property type="match status" value="1"/>
</dbReference>
<comment type="subcellular location">
    <subcellularLocation>
        <location evidence="1">Nucleus</location>
    </subcellularLocation>
</comment>
<feature type="compositionally biased region" description="Basic and acidic residues" evidence="9">
    <location>
        <begin position="130"/>
        <end position="143"/>
    </location>
</feature>
<dbReference type="GeneID" id="109714862"/>
<keyword evidence="5" id="KW-0804">Transcription</keyword>
<reference evidence="11" key="1">
    <citation type="journal article" date="2015" name="Nat. Genet.">
        <title>The pineapple genome and the evolution of CAM photosynthesis.</title>
        <authorList>
            <person name="Ming R."/>
            <person name="VanBuren R."/>
            <person name="Wai C.M."/>
            <person name="Tang H."/>
            <person name="Schatz M.C."/>
            <person name="Bowers J.E."/>
            <person name="Lyons E."/>
            <person name="Wang M.L."/>
            <person name="Chen J."/>
            <person name="Biggers E."/>
            <person name="Zhang J."/>
            <person name="Huang L."/>
            <person name="Zhang L."/>
            <person name="Miao W."/>
            <person name="Zhang J."/>
            <person name="Ye Z."/>
            <person name="Miao C."/>
            <person name="Lin Z."/>
            <person name="Wang H."/>
            <person name="Zhou H."/>
            <person name="Yim W.C."/>
            <person name="Priest H.D."/>
            <person name="Zheng C."/>
            <person name="Woodhouse M."/>
            <person name="Edger P.P."/>
            <person name="Guyot R."/>
            <person name="Guo H.B."/>
            <person name="Guo H."/>
            <person name="Zheng G."/>
            <person name="Singh R."/>
            <person name="Sharma A."/>
            <person name="Min X."/>
            <person name="Zheng Y."/>
            <person name="Lee H."/>
            <person name="Gurtowski J."/>
            <person name="Sedlazeck F.J."/>
            <person name="Harkess A."/>
            <person name="McKain M.R."/>
            <person name="Liao Z."/>
            <person name="Fang J."/>
            <person name="Liu J."/>
            <person name="Zhang X."/>
            <person name="Zhang Q."/>
            <person name="Hu W."/>
            <person name="Qin Y."/>
            <person name="Wang K."/>
            <person name="Chen L.Y."/>
            <person name="Shirley N."/>
            <person name="Lin Y.R."/>
            <person name="Liu L.Y."/>
            <person name="Hernandez A.G."/>
            <person name="Wright C.L."/>
            <person name="Bulone V."/>
            <person name="Tuskan G.A."/>
            <person name="Heath K."/>
            <person name="Zee F."/>
            <person name="Moore P.H."/>
            <person name="Sunkar R."/>
            <person name="Leebens-Mack J.H."/>
            <person name="Mockler T."/>
            <person name="Bennetzen J.L."/>
            <person name="Freeling M."/>
            <person name="Sankoff D."/>
            <person name="Paterson A.H."/>
            <person name="Zhu X."/>
            <person name="Yang X."/>
            <person name="Smith J.A."/>
            <person name="Cushman J.C."/>
            <person name="Paull R.E."/>
            <person name="Yu Q."/>
        </authorList>
    </citation>
    <scope>NUCLEOTIDE SEQUENCE [LARGE SCALE GENOMIC DNA]</scope>
    <source>
        <strain evidence="11">cv. F153</strain>
    </source>
</reference>
<evidence type="ECO:0000313" key="12">
    <source>
        <dbReference type="RefSeq" id="XP_020095172.1"/>
    </source>
</evidence>
<feature type="compositionally biased region" description="Basic and acidic residues" evidence="9">
    <location>
        <begin position="21"/>
        <end position="36"/>
    </location>
</feature>
<dbReference type="GO" id="GO:0071013">
    <property type="term" value="C:catalytic step 2 spliceosome"/>
    <property type="evidence" value="ECO:0007669"/>
    <property type="project" value="TreeGrafter"/>
</dbReference>
<dbReference type="InterPro" id="IPR039853">
    <property type="entry name" value="Pinin"/>
</dbReference>
<evidence type="ECO:0000256" key="8">
    <source>
        <dbReference type="SAM" id="Coils"/>
    </source>
</evidence>
<keyword evidence="11" id="KW-1185">Reference proteome</keyword>
<evidence type="ECO:0000256" key="7">
    <source>
        <dbReference type="ARBA" id="ARBA00023242"/>
    </source>
</evidence>
<feature type="region of interest" description="Disordered" evidence="9">
    <location>
        <begin position="21"/>
        <end position="160"/>
    </location>
</feature>
<feature type="region of interest" description="Disordered" evidence="9">
    <location>
        <begin position="395"/>
        <end position="416"/>
    </location>
</feature>
<evidence type="ECO:0000313" key="11">
    <source>
        <dbReference type="Proteomes" id="UP000515123"/>
    </source>
</evidence>
<feature type="region of interest" description="Disordered" evidence="9">
    <location>
        <begin position="352"/>
        <end position="379"/>
    </location>
</feature>
<evidence type="ECO:0000256" key="2">
    <source>
        <dbReference type="ARBA" id="ARBA00010386"/>
    </source>
</evidence>
<comment type="similarity">
    <text evidence="2">Belongs to the pinin family.</text>
</comment>
<feature type="region of interest" description="Disordered" evidence="9">
    <location>
        <begin position="186"/>
        <end position="219"/>
    </location>
</feature>
<keyword evidence="4" id="KW-0805">Transcription regulation</keyword>
<proteinExistence type="inferred from homology"/>
<protein>
    <submittedName>
        <fullName evidence="12 13">Pinin</fullName>
    </submittedName>
</protein>
<keyword evidence="7" id="KW-0539">Nucleus</keyword>
<dbReference type="RefSeq" id="XP_020095172.1">
    <property type="nucleotide sequence ID" value="XM_020239583.1"/>
</dbReference>
<accession>A0A6P5FFW5</accession>
<keyword evidence="3" id="KW-0507">mRNA processing</keyword>
<gene>
    <name evidence="12 13" type="primary">LOC109714862</name>
</gene>
<evidence type="ECO:0000259" key="10">
    <source>
        <dbReference type="Pfam" id="PF04696"/>
    </source>
</evidence>
<feature type="compositionally biased region" description="Basic and acidic residues" evidence="9">
    <location>
        <begin position="194"/>
        <end position="219"/>
    </location>
</feature>
<dbReference type="GO" id="GO:0006397">
    <property type="term" value="P:mRNA processing"/>
    <property type="evidence" value="ECO:0007669"/>
    <property type="project" value="UniProtKB-KW"/>
</dbReference>
<name>A0A6P5FFW5_ANACO</name>
<sequence length="416" mass="47986">MASSVVEKTVEELRKEIQELHRQQREISERLRDPRGLRRSGVASGSPRPIGGGPRTRSLIRPAVAAESEYQPPPKRRLLSTVVKTDGEEDKVDDSGTKDEKELIVEEEADVFGGKNSKPAASNAHGNGRLRRDGNLQSRKIDYDIPPPEPLPRVFPKDEDPKLVKRNRRMLGQLLGTLEKFREEDKQLSSTEAFMRRSDSLRRAEQKAQEESERLRQQEREQIAEKRRRDLILRARVAAKAEQKRLELLFIIWAEHHKKLSNYIRTKAEPPIYYMPAKPLIDDMTITEQQKEQVLLEWKSARRAELSEFQKQIEEQYVTNVEKELERWQNARNARRANNAANLQETMDKELETHRLEHGPKTRRIPGDDDDEDVEDIAAEDELIDEVLDVAERIDTDAPPKLFPAGNGSPIQTELQ</sequence>
<evidence type="ECO:0000256" key="4">
    <source>
        <dbReference type="ARBA" id="ARBA00023015"/>
    </source>
</evidence>
<evidence type="ECO:0000256" key="1">
    <source>
        <dbReference type="ARBA" id="ARBA00004123"/>
    </source>
</evidence>